<dbReference type="EC" id="1.3.-.-" evidence="13"/>
<feature type="domain" description="Dihydroorotate dehydrogenase catalytic" evidence="14">
    <location>
        <begin position="4"/>
        <end position="286"/>
    </location>
</feature>
<protein>
    <recommendedName>
        <fullName evidence="13">Dihydroorotate dehydrogenase</fullName>
        <shortName evidence="13">DHOD</shortName>
        <shortName evidence="13">DHODase</shortName>
        <shortName evidence="13">DHOdehase</shortName>
        <ecNumber evidence="13">1.3.-.-</ecNumber>
    </recommendedName>
</protein>
<evidence type="ECO:0000256" key="6">
    <source>
        <dbReference type="ARBA" id="ARBA00022490"/>
    </source>
</evidence>
<evidence type="ECO:0000256" key="4">
    <source>
        <dbReference type="ARBA" id="ARBA00008008"/>
    </source>
</evidence>
<keyword evidence="16" id="KW-1185">Reference proteome</keyword>
<dbReference type="PROSITE" id="PS00912">
    <property type="entry name" value="DHODEHASE_2"/>
    <property type="match status" value="1"/>
</dbReference>
<keyword evidence="11" id="KW-0520">NAD</keyword>
<dbReference type="CDD" id="cd04740">
    <property type="entry name" value="DHOD_1B_like"/>
    <property type="match status" value="1"/>
</dbReference>
<feature type="binding site" evidence="13">
    <location>
        <position position="217"/>
    </location>
    <ligand>
        <name>FMN</name>
        <dbReference type="ChEBI" id="CHEBI:58210"/>
    </ligand>
</feature>
<organism evidence="15 16">
    <name type="scientific">Priestia iocasae</name>
    <dbReference type="NCBI Taxonomy" id="2291674"/>
    <lineage>
        <taxon>Bacteria</taxon>
        <taxon>Bacillati</taxon>
        <taxon>Bacillota</taxon>
        <taxon>Bacilli</taxon>
        <taxon>Bacillales</taxon>
        <taxon>Bacillaceae</taxon>
        <taxon>Priestia</taxon>
    </lineage>
</organism>
<keyword evidence="9 13" id="KW-0665">Pyrimidine biosynthesis</keyword>
<reference evidence="15 16" key="1">
    <citation type="submission" date="2021-01" db="EMBL/GenBank/DDBJ databases">
        <title>Genomic Encyclopedia of Type Strains, Phase IV (KMG-IV): sequencing the most valuable type-strain genomes for metagenomic binning, comparative biology and taxonomic classification.</title>
        <authorList>
            <person name="Goeker M."/>
        </authorList>
    </citation>
    <scope>NUCLEOTIDE SEQUENCE [LARGE SCALE GENOMIC DNA]</scope>
    <source>
        <strain evidence="15 16">DSM 104297</strain>
    </source>
</reference>
<comment type="subcellular location">
    <subcellularLocation>
        <location evidence="2 13">Cytoplasm</location>
    </subcellularLocation>
</comment>
<dbReference type="PANTHER" id="PTHR48109:SF1">
    <property type="entry name" value="DIHYDROOROTATE DEHYDROGENASE (FUMARATE)"/>
    <property type="match status" value="1"/>
</dbReference>
<keyword evidence="10 13" id="KW-0560">Oxidoreductase</keyword>
<comment type="similarity">
    <text evidence="4 13">Belongs to the dihydroorotate dehydrogenase family. Type 1 subfamily.</text>
</comment>
<evidence type="ECO:0000256" key="1">
    <source>
        <dbReference type="ARBA" id="ARBA00003616"/>
    </source>
</evidence>
<dbReference type="InterPro" id="IPR033888">
    <property type="entry name" value="DHOD_1B"/>
</dbReference>
<evidence type="ECO:0000313" key="16">
    <source>
        <dbReference type="Proteomes" id="UP000809829"/>
    </source>
</evidence>
<evidence type="ECO:0000256" key="2">
    <source>
        <dbReference type="ARBA" id="ARBA00004496"/>
    </source>
</evidence>
<feature type="binding site" evidence="13">
    <location>
        <position position="99"/>
    </location>
    <ligand>
        <name>FMN</name>
        <dbReference type="ChEBI" id="CHEBI:58210"/>
    </ligand>
</feature>
<dbReference type="InterPro" id="IPR024920">
    <property type="entry name" value="Dihydroorotate_DH_1"/>
</dbReference>
<evidence type="ECO:0000256" key="8">
    <source>
        <dbReference type="ARBA" id="ARBA00022643"/>
    </source>
</evidence>
<feature type="binding site" evidence="13">
    <location>
        <begin position="192"/>
        <end position="193"/>
    </location>
    <ligand>
        <name>substrate</name>
    </ligand>
</feature>
<dbReference type="InterPro" id="IPR005720">
    <property type="entry name" value="Dihydroorotate_DH_cat"/>
</dbReference>
<evidence type="ECO:0000256" key="9">
    <source>
        <dbReference type="ARBA" id="ARBA00022975"/>
    </source>
</evidence>
<dbReference type="Gene3D" id="3.20.20.70">
    <property type="entry name" value="Aldolase class I"/>
    <property type="match status" value="1"/>
</dbReference>
<evidence type="ECO:0000259" key="14">
    <source>
        <dbReference type="Pfam" id="PF01180"/>
    </source>
</evidence>
<comment type="cofactor">
    <cofactor evidence="13">
        <name>FMN</name>
        <dbReference type="ChEBI" id="CHEBI:58210"/>
    </cofactor>
    <text evidence="13">Binds 1 FMN per subunit.</text>
</comment>
<feature type="binding site" evidence="13">
    <location>
        <position position="127"/>
    </location>
    <ligand>
        <name>FMN</name>
        <dbReference type="ChEBI" id="CHEBI:58210"/>
    </ligand>
</feature>
<evidence type="ECO:0000256" key="12">
    <source>
        <dbReference type="ARBA" id="ARBA00048996"/>
    </source>
</evidence>
<feature type="binding site" evidence="13">
    <location>
        <begin position="243"/>
        <end position="244"/>
    </location>
    <ligand>
        <name>FMN</name>
        <dbReference type="ChEBI" id="CHEBI:58210"/>
    </ligand>
</feature>
<dbReference type="PROSITE" id="PS00911">
    <property type="entry name" value="DHODEHASE_1"/>
    <property type="match status" value="1"/>
</dbReference>
<dbReference type="InterPro" id="IPR050074">
    <property type="entry name" value="DHO_dehydrogenase"/>
</dbReference>
<dbReference type="SUPFAM" id="SSF51395">
    <property type="entry name" value="FMN-linked oxidoreductases"/>
    <property type="match status" value="1"/>
</dbReference>
<feature type="binding site" evidence="13">
    <location>
        <begin position="69"/>
        <end position="73"/>
    </location>
    <ligand>
        <name>substrate</name>
    </ligand>
</feature>
<dbReference type="Proteomes" id="UP000809829">
    <property type="component" value="Unassembled WGS sequence"/>
</dbReference>
<sequence length="313" mass="33171">MSLLEVQLPGLSLKNPIMPASGCFGFGREYANLYSLDELGAIMIKATTADSRFGNPTPRVAETSSGMLNAIGLQNPGLNKVIDEELAWLQQYDVPIIANVAGASVEEYVHVAEQISRVGNVKALELNISCPNVKEGGIAFGVDPSIAANLTRKVKEVSSVPVYVKLSPNVSNIVTMAQAIEQAGADGLTMINTLLGMRLDLRTAQPILANGTGGLSGPAIKPVAIRMVYEVSQKVNIPIIGMGGVTNAEDVLEFLYAGASAVAVGTANFVDPYVCPTIIEELPSLLQSHGFEHVSDCVGRSWKSREQAAYHCS</sequence>
<feature type="binding site" evidence="13">
    <location>
        <position position="45"/>
    </location>
    <ligand>
        <name>substrate</name>
    </ligand>
</feature>
<keyword evidence="7 13" id="KW-0285">Flavoprotein</keyword>
<comment type="function">
    <text evidence="1">Catalyzes the conversion of dihydroorotate to orotate with NAD(+) as electron acceptor.</text>
</comment>
<name>A0ABS2QS66_9BACI</name>
<keyword evidence="8 13" id="KW-0288">FMN</keyword>
<dbReference type="EMBL" id="JAFBFC010000001">
    <property type="protein sequence ID" value="MBM7701802.1"/>
    <property type="molecule type" value="Genomic_DNA"/>
</dbReference>
<comment type="subunit">
    <text evidence="5">Heterotetramer of 2 PyrK and 2 PyrD type B subunits.</text>
</comment>
<feature type="active site" description="Nucleophile" evidence="13">
    <location>
        <position position="130"/>
    </location>
</feature>
<dbReference type="NCBIfam" id="NF005574">
    <property type="entry name" value="PRK07259.1"/>
    <property type="match status" value="1"/>
</dbReference>
<evidence type="ECO:0000256" key="13">
    <source>
        <dbReference type="HAMAP-Rule" id="MF_00224"/>
    </source>
</evidence>
<comment type="pathway">
    <text evidence="3">Pyrimidine metabolism; UMP biosynthesis via de novo pathway; orotate from (S)-dihydroorotate (NAD(+) route): step 1/1.</text>
</comment>
<feature type="binding site" evidence="13">
    <location>
        <position position="191"/>
    </location>
    <ligand>
        <name>FMN</name>
        <dbReference type="ChEBI" id="CHEBI:58210"/>
    </ligand>
</feature>
<feature type="binding site" evidence="13">
    <location>
        <begin position="265"/>
        <end position="266"/>
    </location>
    <ligand>
        <name>FMN</name>
        <dbReference type="ChEBI" id="CHEBI:58210"/>
    </ligand>
</feature>
<evidence type="ECO:0000256" key="10">
    <source>
        <dbReference type="ARBA" id="ARBA00023002"/>
    </source>
</evidence>
<feature type="binding site" evidence="13">
    <location>
        <position position="127"/>
    </location>
    <ligand>
        <name>substrate</name>
    </ligand>
</feature>
<evidence type="ECO:0000256" key="5">
    <source>
        <dbReference type="ARBA" id="ARBA00011669"/>
    </source>
</evidence>
<feature type="binding site" evidence="13">
    <location>
        <position position="21"/>
    </location>
    <ligand>
        <name>FMN</name>
        <dbReference type="ChEBI" id="CHEBI:58210"/>
    </ligand>
</feature>
<dbReference type="InterPro" id="IPR049622">
    <property type="entry name" value="Dihydroorotate_DH_I"/>
</dbReference>
<dbReference type="InterPro" id="IPR012135">
    <property type="entry name" value="Dihydroorotate_DH_1_2"/>
</dbReference>
<comment type="catalytic activity">
    <reaction evidence="13">
        <text>(S)-dihydroorotate + A = orotate + AH2</text>
        <dbReference type="Rhea" id="RHEA:18073"/>
        <dbReference type="ChEBI" id="CHEBI:13193"/>
        <dbReference type="ChEBI" id="CHEBI:17499"/>
        <dbReference type="ChEBI" id="CHEBI:30839"/>
        <dbReference type="ChEBI" id="CHEBI:30864"/>
    </reaction>
</comment>
<dbReference type="PIRSF" id="PIRSF000164">
    <property type="entry name" value="DHO_oxidase"/>
    <property type="match status" value="1"/>
</dbReference>
<feature type="binding site" evidence="13">
    <location>
        <begin position="45"/>
        <end position="46"/>
    </location>
    <ligand>
        <name>FMN</name>
        <dbReference type="ChEBI" id="CHEBI:58210"/>
    </ligand>
</feature>
<evidence type="ECO:0000313" key="15">
    <source>
        <dbReference type="EMBL" id="MBM7701802.1"/>
    </source>
</evidence>
<feature type="binding site" evidence="13">
    <location>
        <position position="165"/>
    </location>
    <ligand>
        <name>FMN</name>
        <dbReference type="ChEBI" id="CHEBI:58210"/>
    </ligand>
</feature>
<dbReference type="PANTHER" id="PTHR48109">
    <property type="entry name" value="DIHYDROOROTATE DEHYDROGENASE (QUINONE), MITOCHONDRIAL-RELATED"/>
    <property type="match status" value="1"/>
</dbReference>
<dbReference type="HAMAP" id="MF_00224">
    <property type="entry name" value="DHO_dh_type1"/>
    <property type="match status" value="1"/>
</dbReference>
<comment type="caution">
    <text evidence="15">The sequence shown here is derived from an EMBL/GenBank/DDBJ whole genome shotgun (WGS) entry which is preliminary data.</text>
</comment>
<dbReference type="Pfam" id="PF01180">
    <property type="entry name" value="DHO_dh"/>
    <property type="match status" value="1"/>
</dbReference>
<dbReference type="GO" id="GO:0004589">
    <property type="term" value="F:dihydroorotate dehydrogenase (NAD+) activity"/>
    <property type="evidence" value="ECO:0007669"/>
    <property type="project" value="UniProtKB-EC"/>
</dbReference>
<evidence type="ECO:0000256" key="3">
    <source>
        <dbReference type="ARBA" id="ARBA00004715"/>
    </source>
</evidence>
<gene>
    <name evidence="13" type="primary">pyrD</name>
    <name evidence="15" type="ORF">JOC83_000628</name>
</gene>
<proteinExistence type="inferred from homology"/>
<evidence type="ECO:0000256" key="11">
    <source>
        <dbReference type="ARBA" id="ARBA00023027"/>
    </source>
</evidence>
<evidence type="ECO:0000256" key="7">
    <source>
        <dbReference type="ARBA" id="ARBA00022630"/>
    </source>
</evidence>
<dbReference type="InterPro" id="IPR001295">
    <property type="entry name" value="Dihydroorotate_DH_CS"/>
</dbReference>
<dbReference type="RefSeq" id="WP_205183628.1">
    <property type="nucleotide sequence ID" value="NZ_JAFBFC010000001.1"/>
</dbReference>
<comment type="catalytic activity">
    <reaction evidence="12">
        <text>(S)-dihydroorotate + NAD(+) = orotate + NADH + H(+)</text>
        <dbReference type="Rhea" id="RHEA:13513"/>
        <dbReference type="ChEBI" id="CHEBI:15378"/>
        <dbReference type="ChEBI" id="CHEBI:30839"/>
        <dbReference type="ChEBI" id="CHEBI:30864"/>
        <dbReference type="ChEBI" id="CHEBI:57540"/>
        <dbReference type="ChEBI" id="CHEBI:57945"/>
        <dbReference type="EC" id="1.3.1.14"/>
    </reaction>
</comment>
<dbReference type="InterPro" id="IPR013785">
    <property type="entry name" value="Aldolase_TIM"/>
</dbReference>
<keyword evidence="6 13" id="KW-0963">Cytoplasm</keyword>
<dbReference type="NCBIfam" id="TIGR01037">
    <property type="entry name" value="pyrD_sub1_fam"/>
    <property type="match status" value="1"/>
</dbReference>
<accession>A0ABS2QS66</accession>